<dbReference type="RefSeq" id="XP_004445425.1">
    <property type="nucleotide sequence ID" value="XM_004445368.1"/>
</dbReference>
<organism evidence="5 6">
    <name type="scientific">Coccidioides immitis (strain RS)</name>
    <name type="common">Valley fever fungus</name>
    <dbReference type="NCBI Taxonomy" id="246410"/>
    <lineage>
        <taxon>Eukaryota</taxon>
        <taxon>Fungi</taxon>
        <taxon>Dikarya</taxon>
        <taxon>Ascomycota</taxon>
        <taxon>Pezizomycotina</taxon>
        <taxon>Eurotiomycetes</taxon>
        <taxon>Eurotiomycetidae</taxon>
        <taxon>Onygenales</taxon>
        <taxon>Onygenaceae</taxon>
        <taxon>Coccidioides</taxon>
    </lineage>
</organism>
<dbReference type="SUPFAM" id="SSF52540">
    <property type="entry name" value="P-loop containing nucleoside triphosphate hydrolases"/>
    <property type="match status" value="1"/>
</dbReference>
<dbReference type="InterPro" id="IPR027417">
    <property type="entry name" value="P-loop_NTPase"/>
</dbReference>
<dbReference type="KEGG" id="cim:CIMG_13091"/>
<dbReference type="InterPro" id="IPR056884">
    <property type="entry name" value="NPHP3-like_N"/>
</dbReference>
<dbReference type="Proteomes" id="UP000001261">
    <property type="component" value="Unassembled WGS sequence"/>
</dbReference>
<evidence type="ECO:0000256" key="1">
    <source>
        <dbReference type="ARBA" id="ARBA00022737"/>
    </source>
</evidence>
<evidence type="ECO:0000313" key="6">
    <source>
        <dbReference type="Proteomes" id="UP000001261"/>
    </source>
</evidence>
<evidence type="ECO:0008006" key="7">
    <source>
        <dbReference type="Google" id="ProtNLM"/>
    </source>
</evidence>
<dbReference type="SUPFAM" id="SSF48452">
    <property type="entry name" value="TPR-like"/>
    <property type="match status" value="1"/>
</dbReference>
<evidence type="ECO:0000313" key="5">
    <source>
        <dbReference type="EMBL" id="KJF60638.1"/>
    </source>
</evidence>
<evidence type="ECO:0000256" key="2">
    <source>
        <dbReference type="SAM" id="MobiDB-lite"/>
    </source>
</evidence>
<feature type="compositionally biased region" description="Polar residues" evidence="2">
    <location>
        <begin position="1218"/>
        <end position="1231"/>
    </location>
</feature>
<protein>
    <recommendedName>
        <fullName evidence="7">Fungal STAND N-terminal Goodbye domain-containing protein</fullName>
    </recommendedName>
</protein>
<accession>A0A0D8JWI6</accession>
<dbReference type="InterPro" id="IPR011990">
    <property type="entry name" value="TPR-like_helical_dom_sf"/>
</dbReference>
<dbReference type="Pfam" id="PF17109">
    <property type="entry name" value="Goodbye"/>
    <property type="match status" value="1"/>
</dbReference>
<sequence>MGSPENSGEEDLDQMWNEAQIEFQKIRGGIRNHSPARYRRAKDVVNKTLLCIQSLGSLATDAASNAFGPSTLCFNAVSYLITTAQNYSKIFDGVADLFERIPAFPDGFEVYAKSKTIGVQIDLHLRRIIHELLRTLEVFSFGTDKGVSEELSKLENLVQQETGMSVALILESVKVNESNVASGFAETKGSLKTIDSKVDGIANQLAEKELWRNDQEEFVRTRVCGSGEWLLTDPQFAAWADKTGYAVPILAFEAKEGFGKSYLCSAAIRRLHQLYPPGNTEDHMAVAYYFFQKDNKDERSVNKALRAVIWQLTQRDARQLIVQFSTKTEVTIFIILDGIDEAKAETSDPLIQILREVSLFATKKRPLSLRLLITGRPMSFLEINKTPNIAMSTIQLGTRNKEDILKFVELRLDTMEIFKKSDQPDIQELKERIRTELTHGAQGDFFKLNYMLTEISKKRRRKEIEEALEHADEDRQATIAREIERLRQTLGDEDIEDLNELLTWVIVREKYSALLEVSEYQTLTVTSQSIIEYFRAKAQQAAEDKATHTALHESEIAIVKRFLRNVCDDELFNKFGFEEFFQEKLSHRNTSIHADLDNMDLHILLSLLKAIYGELRSEVFTLIEYTCYWLPDHFREVDLALTPPGPQSTIGSQLIKLFTEEEYVDRWWTQDRMWMRTGWVYNDEYCSIVLGWFKDSAVVKGLTVEQREWVNGLNSSSRPDDDLLKPIAKIMAKRWLQVCGLWFVEDIYWWLLGYVTKVKERTGEGERVTSDVSPTLEQILEVEKWAMKELGVTEQDSLWTVQMAITFRHYGFYEQAIERSTISKNLDSSSNWRAPFCLAQTHALQGRYKMALETLEEVIAMFRKNGDIMEEWCAAFYSDILYYLREWNVELQEYEAANAHNPDSYEPILRIILILEAQEKYGEIIECLQSLDGEMDENGLTRLVAMMHQYADSKLYHETITKAGRAAGQLEAVKETYQVAIEAAKSSETRLTTLTALRYWYPLFLYYDYPSHNAHEEAVTVWEQNIASIPRISNELISNVRWSTVAKLATSYLQEAREAGLDTPIADTYRSKLIYLSTSSSAGAGDEYFSHIDAQLILARFHSIMGYEQKAIEAIRSHIKLALDILDDNDESSDWQGFKILYICLSHIEDDVNALAAWSLLGPTIDREATSDCQEIGEETFSEAGGSESEAAAAEEDESSEILSQTDAGDEEEGEDGQSANGSETSPSPSENGYGGGLDGHLSFIWDGGCGHEWSYADDVYPCKDCIDVQFDTACYEKLKAGTLGQKVCNKNHDFLHVPRWDFEEAASVPESHVRVGGETITIPDWLSTIRKKYGFDQWLANHRLPSYSVAD</sequence>
<dbReference type="Pfam" id="PF24883">
    <property type="entry name" value="NPHP3_N"/>
    <property type="match status" value="1"/>
</dbReference>
<feature type="domain" description="Nephrocystin 3-like N-terminal" evidence="4">
    <location>
        <begin position="225"/>
        <end position="317"/>
    </location>
</feature>
<feature type="region of interest" description="Disordered" evidence="2">
    <location>
        <begin position="1179"/>
        <end position="1234"/>
    </location>
</feature>
<dbReference type="Gene3D" id="1.25.40.10">
    <property type="entry name" value="Tetratricopeptide repeat domain"/>
    <property type="match status" value="1"/>
</dbReference>
<dbReference type="GeneID" id="24164718"/>
<feature type="compositionally biased region" description="Low complexity" evidence="2">
    <location>
        <begin position="1182"/>
        <end position="1192"/>
    </location>
</feature>
<evidence type="ECO:0000259" key="3">
    <source>
        <dbReference type="Pfam" id="PF17109"/>
    </source>
</evidence>
<dbReference type="VEuPathDB" id="FungiDB:CIMG_13091"/>
<dbReference type="OrthoDB" id="2913095at2759"/>
<proteinExistence type="predicted"/>
<dbReference type="EMBL" id="GG704912">
    <property type="protein sequence ID" value="KJF60638.1"/>
    <property type="molecule type" value="Genomic_DNA"/>
</dbReference>
<evidence type="ECO:0000259" key="4">
    <source>
        <dbReference type="Pfam" id="PF24883"/>
    </source>
</evidence>
<feature type="domain" description="Fungal STAND N-terminal Goodbye" evidence="3">
    <location>
        <begin position="27"/>
        <end position="111"/>
    </location>
</feature>
<keyword evidence="6" id="KW-1185">Reference proteome</keyword>
<dbReference type="OMA" id="GFEEFFQ"/>
<gene>
    <name evidence="5" type="ORF">CIMG_13091</name>
</gene>
<dbReference type="PANTHER" id="PTHR10039">
    <property type="entry name" value="AMELOGENIN"/>
    <property type="match status" value="1"/>
</dbReference>
<dbReference type="InParanoid" id="A0A0D8JWI6"/>
<dbReference type="PANTHER" id="PTHR10039:SF17">
    <property type="entry name" value="FUNGAL STAND N-TERMINAL GOODBYE DOMAIN-CONTAINING PROTEIN-RELATED"/>
    <property type="match status" value="1"/>
</dbReference>
<reference evidence="6" key="1">
    <citation type="journal article" date="2009" name="Genome Res.">
        <title>Comparative genomic analyses of the human fungal pathogens Coccidioides and their relatives.</title>
        <authorList>
            <person name="Sharpton T.J."/>
            <person name="Stajich J.E."/>
            <person name="Rounsley S.D."/>
            <person name="Gardner M.J."/>
            <person name="Wortman J.R."/>
            <person name="Jordar V.S."/>
            <person name="Maiti R."/>
            <person name="Kodira C.D."/>
            <person name="Neafsey D.E."/>
            <person name="Zeng Q."/>
            <person name="Hung C.-Y."/>
            <person name="McMahan C."/>
            <person name="Muszewska A."/>
            <person name="Grynberg M."/>
            <person name="Mandel M.A."/>
            <person name="Kellner E.M."/>
            <person name="Barker B.M."/>
            <person name="Galgiani J.N."/>
            <person name="Orbach M.J."/>
            <person name="Kirkland T.N."/>
            <person name="Cole G.T."/>
            <person name="Henn M.R."/>
            <person name="Birren B.W."/>
            <person name="Taylor J.W."/>
        </authorList>
    </citation>
    <scope>NUCLEOTIDE SEQUENCE [LARGE SCALE GENOMIC DNA]</scope>
    <source>
        <strain evidence="6">RS</strain>
    </source>
</reference>
<dbReference type="InterPro" id="IPR031350">
    <property type="entry name" value="Goodbye_dom"/>
</dbReference>
<reference evidence="6" key="2">
    <citation type="journal article" date="2010" name="Genome Res.">
        <title>Population genomic sequencing of Coccidioides fungi reveals recent hybridization and transposon control.</title>
        <authorList>
            <person name="Neafsey D.E."/>
            <person name="Barker B.M."/>
            <person name="Sharpton T.J."/>
            <person name="Stajich J.E."/>
            <person name="Park D.J."/>
            <person name="Whiston E."/>
            <person name="Hung C.-Y."/>
            <person name="McMahan C."/>
            <person name="White J."/>
            <person name="Sykes S."/>
            <person name="Heiman D."/>
            <person name="Young S."/>
            <person name="Zeng Q."/>
            <person name="Abouelleil A."/>
            <person name="Aftuck L."/>
            <person name="Bessette D."/>
            <person name="Brown A."/>
            <person name="FitzGerald M."/>
            <person name="Lui A."/>
            <person name="Macdonald J.P."/>
            <person name="Priest M."/>
            <person name="Orbach M.J."/>
            <person name="Galgiani J.N."/>
            <person name="Kirkland T.N."/>
            <person name="Cole G.T."/>
            <person name="Birren B.W."/>
            <person name="Henn M.R."/>
            <person name="Taylor J.W."/>
            <person name="Rounsley S.D."/>
        </authorList>
    </citation>
    <scope>GENOME REANNOTATION</scope>
    <source>
        <strain evidence="6">RS</strain>
    </source>
</reference>
<keyword evidence="1" id="KW-0677">Repeat</keyword>
<name>A0A0D8JWI6_COCIM</name>